<protein>
    <submittedName>
        <fullName evidence="2">MmgE/PrpD family protein</fullName>
    </submittedName>
</protein>
<dbReference type="RefSeq" id="WP_197350657.1">
    <property type="nucleotide sequence ID" value="NZ_CP048882.1"/>
</dbReference>
<dbReference type="EMBL" id="CP048882">
    <property type="protein sequence ID" value="QPP06838.1"/>
    <property type="molecule type" value="Genomic_DNA"/>
</dbReference>
<feature type="domain" description="MmgE/PrpD N-terminal" evidence="1">
    <location>
        <begin position="73"/>
        <end position="202"/>
    </location>
</feature>
<organism evidence="2 3">
    <name type="scientific">Streptomyces bathyalis</name>
    <dbReference type="NCBI Taxonomy" id="2710756"/>
    <lineage>
        <taxon>Bacteria</taxon>
        <taxon>Bacillati</taxon>
        <taxon>Actinomycetota</taxon>
        <taxon>Actinomycetes</taxon>
        <taxon>Kitasatosporales</taxon>
        <taxon>Streptomycetaceae</taxon>
        <taxon>Streptomyces</taxon>
    </lineage>
</organism>
<proteinExistence type="predicted"/>
<dbReference type="InterPro" id="IPR036148">
    <property type="entry name" value="MmgE/PrpD_sf"/>
</dbReference>
<dbReference type="Pfam" id="PF03972">
    <property type="entry name" value="MmgE_PrpD_N"/>
    <property type="match status" value="1"/>
</dbReference>
<dbReference type="InterPro" id="IPR042183">
    <property type="entry name" value="MmgE/PrpD_sf_1"/>
</dbReference>
<dbReference type="Proteomes" id="UP000595046">
    <property type="component" value="Chromosome"/>
</dbReference>
<dbReference type="GO" id="GO:0016829">
    <property type="term" value="F:lyase activity"/>
    <property type="evidence" value="ECO:0007669"/>
    <property type="project" value="InterPro"/>
</dbReference>
<dbReference type="Gene3D" id="1.10.4100.10">
    <property type="entry name" value="2-methylcitrate dehydratase PrpD"/>
    <property type="match status" value="1"/>
</dbReference>
<dbReference type="SUPFAM" id="SSF103378">
    <property type="entry name" value="2-methylcitrate dehydratase PrpD"/>
    <property type="match status" value="1"/>
</dbReference>
<dbReference type="KEGG" id="sbat:G4Z16_11025"/>
<dbReference type="InterPro" id="IPR045336">
    <property type="entry name" value="MmgE_PrpD_N"/>
</dbReference>
<evidence type="ECO:0000313" key="3">
    <source>
        <dbReference type="Proteomes" id="UP000595046"/>
    </source>
</evidence>
<accession>A0A7T1T5M5</accession>
<sequence>MTQVSGSLVRFALSAEPSVPDGLRAAVPDPAAAASPPTKEEHVAALRSAYPDGDPRADALEAATALVHAGHHPLVAATAAAARHRNGARAEEAAVLGCEIACRMAAALGVRPDELSVVGAALAASTAPAGGLYALGLAATQVTSATGSSDEPREVTALRTGLAAADGVEAALLGDRGFTAPEAPVEGRRGLLALLAPDADAQELVRDLGTRWYAEAVVGTG</sequence>
<reference evidence="3" key="1">
    <citation type="submission" date="2020-02" db="EMBL/GenBank/DDBJ databases">
        <title>Streptomyces sp. ASO4wet.</title>
        <authorList>
            <person name="Risdian C."/>
            <person name="Landwehr W."/>
            <person name="Schupp P."/>
            <person name="Wink J."/>
        </authorList>
    </citation>
    <scope>NUCLEOTIDE SEQUENCE [LARGE SCALE GENOMIC DNA]</scope>
    <source>
        <strain evidence="3">ASO4wet</strain>
    </source>
</reference>
<evidence type="ECO:0000313" key="2">
    <source>
        <dbReference type="EMBL" id="QPP06838.1"/>
    </source>
</evidence>
<dbReference type="AlphaFoldDB" id="A0A7T1T5M5"/>
<gene>
    <name evidence="2" type="ORF">G4Z16_11025</name>
</gene>
<name>A0A7T1T5M5_9ACTN</name>
<evidence type="ECO:0000259" key="1">
    <source>
        <dbReference type="Pfam" id="PF03972"/>
    </source>
</evidence>
<keyword evidence="3" id="KW-1185">Reference proteome</keyword>